<gene>
    <name evidence="2" type="ORF">Ae201684_019096</name>
</gene>
<dbReference type="CDD" id="cd00024">
    <property type="entry name" value="CD_CSD"/>
    <property type="match status" value="1"/>
</dbReference>
<dbReference type="Pfam" id="PF00385">
    <property type="entry name" value="Chromo"/>
    <property type="match status" value="1"/>
</dbReference>
<evidence type="ECO:0000313" key="2">
    <source>
        <dbReference type="EMBL" id="KAF0721526.1"/>
    </source>
</evidence>
<organism evidence="2 3">
    <name type="scientific">Aphanomyces euteiches</name>
    <dbReference type="NCBI Taxonomy" id="100861"/>
    <lineage>
        <taxon>Eukaryota</taxon>
        <taxon>Sar</taxon>
        <taxon>Stramenopiles</taxon>
        <taxon>Oomycota</taxon>
        <taxon>Saprolegniomycetes</taxon>
        <taxon>Saprolegniales</taxon>
        <taxon>Verrucalvaceae</taxon>
        <taxon>Aphanomyces</taxon>
    </lineage>
</organism>
<protein>
    <recommendedName>
        <fullName evidence="1">Chromo domain-containing protein</fullName>
    </recommendedName>
</protein>
<dbReference type="InterPro" id="IPR023780">
    <property type="entry name" value="Chromo_domain"/>
</dbReference>
<dbReference type="EMBL" id="VJMJ01000390">
    <property type="protein sequence ID" value="KAF0721526.1"/>
    <property type="molecule type" value="Genomic_DNA"/>
</dbReference>
<comment type="caution">
    <text evidence="2">The sequence shown here is derived from an EMBL/GenBank/DDBJ whole genome shotgun (WGS) entry which is preliminary data.</text>
</comment>
<dbReference type="Proteomes" id="UP000481153">
    <property type="component" value="Unassembled WGS sequence"/>
</dbReference>
<feature type="domain" description="Chromo" evidence="1">
    <location>
        <begin position="122"/>
        <end position="182"/>
    </location>
</feature>
<dbReference type="Gene3D" id="2.40.50.40">
    <property type="match status" value="1"/>
</dbReference>
<name>A0A6G0W3G8_9STRA</name>
<evidence type="ECO:0000259" key="1">
    <source>
        <dbReference type="PROSITE" id="PS50013"/>
    </source>
</evidence>
<dbReference type="InterPro" id="IPR000953">
    <property type="entry name" value="Chromo/chromo_shadow_dom"/>
</dbReference>
<evidence type="ECO:0000313" key="3">
    <source>
        <dbReference type="Proteomes" id="UP000481153"/>
    </source>
</evidence>
<accession>A0A6G0W3G8</accession>
<dbReference type="PROSITE" id="PS50013">
    <property type="entry name" value="CHROMO_2"/>
    <property type="match status" value="1"/>
</dbReference>
<dbReference type="AlphaFoldDB" id="A0A6G0W3G8"/>
<dbReference type="SMART" id="SM00298">
    <property type="entry name" value="CHROMO"/>
    <property type="match status" value="1"/>
</dbReference>
<keyword evidence="3" id="KW-1185">Reference proteome</keyword>
<dbReference type="SUPFAM" id="SSF54160">
    <property type="entry name" value="Chromo domain-like"/>
    <property type="match status" value="1"/>
</dbReference>
<dbReference type="InterPro" id="IPR016197">
    <property type="entry name" value="Chromo-like_dom_sf"/>
</dbReference>
<sequence length="190" mass="21558">MAELAVALTELHRDVVAKSDKLRKQARKRRDEKASVKLTNFSVGDFVLVGSVDKQPTKLSLVWRGPEQVTRVVTDYVMETQQLVPPYGVSLHHACRMKMYAEAGREVTEDLLEHIAFGDGGFHVERLDGVRVQDGRYEVLVKWLGLEDEESSWEPAQNLLDDIPVVFVKWCESHRHDEAVSDMMDSLGLP</sequence>
<reference evidence="2 3" key="1">
    <citation type="submission" date="2019-07" db="EMBL/GenBank/DDBJ databases">
        <title>Genomics analysis of Aphanomyces spp. identifies a new class of oomycete effector associated with host adaptation.</title>
        <authorList>
            <person name="Gaulin E."/>
        </authorList>
    </citation>
    <scope>NUCLEOTIDE SEQUENCE [LARGE SCALE GENOMIC DNA]</scope>
    <source>
        <strain evidence="2 3">ATCC 201684</strain>
    </source>
</reference>
<proteinExistence type="predicted"/>
<dbReference type="VEuPathDB" id="FungiDB:AeMF1_021667"/>